<keyword evidence="10 14" id="KW-0573">Peptidoglycan synthesis</keyword>
<comment type="subcellular location">
    <subcellularLocation>
        <location evidence="1 14">Cytoplasm</location>
    </subcellularLocation>
</comment>
<dbReference type="InterPro" id="IPR000713">
    <property type="entry name" value="Mur_ligase_N"/>
</dbReference>
<dbReference type="GO" id="GO:0009252">
    <property type="term" value="P:peptidoglycan biosynthetic process"/>
    <property type="evidence" value="ECO:0007669"/>
    <property type="project" value="UniProtKB-UniRule"/>
</dbReference>
<evidence type="ECO:0000256" key="3">
    <source>
        <dbReference type="ARBA" id="ARBA00012211"/>
    </source>
</evidence>
<dbReference type="InterPro" id="IPR036565">
    <property type="entry name" value="Mur-like_cat_sf"/>
</dbReference>
<comment type="similarity">
    <text evidence="14">Belongs to the MurCDEF family.</text>
</comment>
<evidence type="ECO:0000256" key="7">
    <source>
        <dbReference type="ARBA" id="ARBA00022741"/>
    </source>
</evidence>
<organism evidence="18 19">
    <name type="scientific">Candidatus Jacksonbacteria bacterium RIFCSPLOWO2_02_FULL_44_20</name>
    <dbReference type="NCBI Taxonomy" id="1798460"/>
    <lineage>
        <taxon>Bacteria</taxon>
        <taxon>Candidatus Jacksoniibacteriota</taxon>
    </lineage>
</organism>
<dbReference type="PANTHER" id="PTHR43445">
    <property type="entry name" value="UDP-N-ACETYLMURAMATE--L-ALANINE LIGASE-RELATED"/>
    <property type="match status" value="1"/>
</dbReference>
<dbReference type="InterPro" id="IPR050061">
    <property type="entry name" value="MurCDEF_pg_biosynth"/>
</dbReference>
<evidence type="ECO:0000256" key="4">
    <source>
        <dbReference type="ARBA" id="ARBA00022490"/>
    </source>
</evidence>
<evidence type="ECO:0000256" key="8">
    <source>
        <dbReference type="ARBA" id="ARBA00022840"/>
    </source>
</evidence>
<dbReference type="UniPathway" id="UPA00219"/>
<dbReference type="InterPro" id="IPR005758">
    <property type="entry name" value="UDP-N-AcMur_Ala_ligase_MurC"/>
</dbReference>
<evidence type="ECO:0000256" key="12">
    <source>
        <dbReference type="ARBA" id="ARBA00023316"/>
    </source>
</evidence>
<evidence type="ECO:0000256" key="13">
    <source>
        <dbReference type="ARBA" id="ARBA00047833"/>
    </source>
</evidence>
<evidence type="ECO:0000259" key="16">
    <source>
        <dbReference type="Pfam" id="PF02875"/>
    </source>
</evidence>
<reference evidence="18 19" key="1">
    <citation type="journal article" date="2016" name="Nat. Commun.">
        <title>Thousands of microbial genomes shed light on interconnected biogeochemical processes in an aquifer system.</title>
        <authorList>
            <person name="Anantharaman K."/>
            <person name="Brown C.T."/>
            <person name="Hug L.A."/>
            <person name="Sharon I."/>
            <person name="Castelle C.J."/>
            <person name="Probst A.J."/>
            <person name="Thomas B.C."/>
            <person name="Singh A."/>
            <person name="Wilkins M.J."/>
            <person name="Karaoz U."/>
            <person name="Brodie E.L."/>
            <person name="Williams K.H."/>
            <person name="Hubbard S.S."/>
            <person name="Banfield J.F."/>
        </authorList>
    </citation>
    <scope>NUCLEOTIDE SEQUENCE [LARGE SCALE GENOMIC DNA]</scope>
</reference>
<keyword evidence="8 14" id="KW-0067">ATP-binding</keyword>
<dbReference type="Gene3D" id="3.40.50.720">
    <property type="entry name" value="NAD(P)-binding Rossmann-like Domain"/>
    <property type="match status" value="1"/>
</dbReference>
<evidence type="ECO:0000256" key="2">
    <source>
        <dbReference type="ARBA" id="ARBA00004752"/>
    </source>
</evidence>
<evidence type="ECO:0000256" key="1">
    <source>
        <dbReference type="ARBA" id="ARBA00004496"/>
    </source>
</evidence>
<dbReference type="HAMAP" id="MF_00046">
    <property type="entry name" value="MurC"/>
    <property type="match status" value="1"/>
</dbReference>
<dbReference type="EC" id="6.3.2.8" evidence="3 14"/>
<dbReference type="NCBIfam" id="TIGR01082">
    <property type="entry name" value="murC"/>
    <property type="match status" value="1"/>
</dbReference>
<protein>
    <recommendedName>
        <fullName evidence="3 14">UDP-N-acetylmuramate--L-alanine ligase</fullName>
        <ecNumber evidence="3 14">6.3.2.8</ecNumber>
    </recommendedName>
    <alternativeName>
        <fullName evidence="14">UDP-N-acetylmuramoyl-L-alanine synthetase</fullName>
    </alternativeName>
</protein>
<dbReference type="GO" id="GO:0008360">
    <property type="term" value="P:regulation of cell shape"/>
    <property type="evidence" value="ECO:0007669"/>
    <property type="project" value="UniProtKB-KW"/>
</dbReference>
<dbReference type="SUPFAM" id="SSF53623">
    <property type="entry name" value="MurD-like peptide ligases, catalytic domain"/>
    <property type="match status" value="1"/>
</dbReference>
<dbReference type="GO" id="GO:0005524">
    <property type="term" value="F:ATP binding"/>
    <property type="evidence" value="ECO:0007669"/>
    <property type="project" value="UniProtKB-UniRule"/>
</dbReference>
<dbReference type="InterPro" id="IPR004101">
    <property type="entry name" value="Mur_ligase_C"/>
</dbReference>
<evidence type="ECO:0000256" key="10">
    <source>
        <dbReference type="ARBA" id="ARBA00022984"/>
    </source>
</evidence>
<dbReference type="GO" id="GO:0051301">
    <property type="term" value="P:cell division"/>
    <property type="evidence" value="ECO:0007669"/>
    <property type="project" value="UniProtKB-KW"/>
</dbReference>
<dbReference type="GO" id="GO:0071555">
    <property type="term" value="P:cell wall organization"/>
    <property type="evidence" value="ECO:0007669"/>
    <property type="project" value="UniProtKB-KW"/>
</dbReference>
<dbReference type="AlphaFoldDB" id="A0A1G2A9U3"/>
<dbReference type="Gene3D" id="3.40.1190.10">
    <property type="entry name" value="Mur-like, catalytic domain"/>
    <property type="match status" value="1"/>
</dbReference>
<keyword evidence="5 14" id="KW-0436">Ligase</keyword>
<comment type="function">
    <text evidence="14">Cell wall formation.</text>
</comment>
<comment type="catalytic activity">
    <reaction evidence="13 14">
        <text>UDP-N-acetyl-alpha-D-muramate + L-alanine + ATP = UDP-N-acetyl-alpha-D-muramoyl-L-alanine + ADP + phosphate + H(+)</text>
        <dbReference type="Rhea" id="RHEA:23372"/>
        <dbReference type="ChEBI" id="CHEBI:15378"/>
        <dbReference type="ChEBI" id="CHEBI:30616"/>
        <dbReference type="ChEBI" id="CHEBI:43474"/>
        <dbReference type="ChEBI" id="CHEBI:57972"/>
        <dbReference type="ChEBI" id="CHEBI:70757"/>
        <dbReference type="ChEBI" id="CHEBI:83898"/>
        <dbReference type="ChEBI" id="CHEBI:456216"/>
        <dbReference type="EC" id="6.3.2.8"/>
    </reaction>
</comment>
<keyword evidence="12 14" id="KW-0961">Cell wall biogenesis/degradation</keyword>
<dbReference type="PANTHER" id="PTHR43445:SF3">
    <property type="entry name" value="UDP-N-ACETYLMURAMATE--L-ALANINE LIGASE"/>
    <property type="match status" value="1"/>
</dbReference>
<dbReference type="Pfam" id="PF02875">
    <property type="entry name" value="Mur_ligase_C"/>
    <property type="match status" value="1"/>
</dbReference>
<dbReference type="InterPro" id="IPR013221">
    <property type="entry name" value="Mur_ligase_cen"/>
</dbReference>
<evidence type="ECO:0000256" key="5">
    <source>
        <dbReference type="ARBA" id="ARBA00022598"/>
    </source>
</evidence>
<feature type="binding site" evidence="14">
    <location>
        <begin position="123"/>
        <end position="129"/>
    </location>
    <ligand>
        <name>ATP</name>
        <dbReference type="ChEBI" id="CHEBI:30616"/>
    </ligand>
</feature>
<proteinExistence type="inferred from homology"/>
<evidence type="ECO:0000256" key="11">
    <source>
        <dbReference type="ARBA" id="ARBA00023306"/>
    </source>
</evidence>
<accession>A0A1G2A9U3</accession>
<evidence type="ECO:0000256" key="9">
    <source>
        <dbReference type="ARBA" id="ARBA00022960"/>
    </source>
</evidence>
<sequence length="469" mass="53498">MIKQQSKPFAFPSSVFFIGIGGIEVSALAKLALYEGARVAGTDLLESGITRELRNFGAEVTIAKTIESISLLAYKPKLIIYSLAVSPEHQLLRQAKKLRIKTLKTNEALGEISKIRYTVAVSGMHGKSTTTSMIGVMLESACLDPLVIVGTKVPQWSGNIRIKKHQVRNKKLPNNDIFVLEADEYRSKMLALHPDIIVLTRVEEDHLDYYKNLAHIKREFRKYVRGLEERGVVIANWEDKNIRDILSRLSDSIVRYNYRDLKIAQKIKKILKVPGKHNVQNALAAYAVGARLGLSEKQILKGLARFKGTWRRLELVGYYKLQTTNYKLPIISDYAHHPTEIRASLQALREKYPKKRLVLAYQPHQHNRTKMLFNQFIESFETADVLILNEIFDVAGREEKNDQNVSSAQLANAIKKRREWGRKPIYYSKNLQETRKKIKTLAHKNDVLIIMGAGDIDMIARELVVQKTV</sequence>
<keyword evidence="7 14" id="KW-0547">Nucleotide-binding</keyword>
<evidence type="ECO:0000259" key="17">
    <source>
        <dbReference type="Pfam" id="PF08245"/>
    </source>
</evidence>
<feature type="domain" description="Mur ligase C-terminal" evidence="16">
    <location>
        <begin position="326"/>
        <end position="454"/>
    </location>
</feature>
<evidence type="ECO:0000259" key="15">
    <source>
        <dbReference type="Pfam" id="PF01225"/>
    </source>
</evidence>
<dbReference type="Gene3D" id="3.90.190.20">
    <property type="entry name" value="Mur ligase, C-terminal domain"/>
    <property type="match status" value="1"/>
</dbReference>
<dbReference type="SUPFAM" id="SSF51984">
    <property type="entry name" value="MurCD N-terminal domain"/>
    <property type="match status" value="1"/>
</dbReference>
<keyword evidence="11 14" id="KW-0131">Cell cycle</keyword>
<keyword evidence="6 14" id="KW-0132">Cell division</keyword>
<dbReference type="SUPFAM" id="SSF53244">
    <property type="entry name" value="MurD-like peptide ligases, peptide-binding domain"/>
    <property type="match status" value="1"/>
</dbReference>
<evidence type="ECO:0000256" key="6">
    <source>
        <dbReference type="ARBA" id="ARBA00022618"/>
    </source>
</evidence>
<dbReference type="GO" id="GO:0008763">
    <property type="term" value="F:UDP-N-acetylmuramate-L-alanine ligase activity"/>
    <property type="evidence" value="ECO:0007669"/>
    <property type="project" value="UniProtKB-UniRule"/>
</dbReference>
<dbReference type="Proteomes" id="UP000178315">
    <property type="component" value="Unassembled WGS sequence"/>
</dbReference>
<keyword evidence="9 14" id="KW-0133">Cell shape</keyword>
<dbReference type="Pfam" id="PF01225">
    <property type="entry name" value="Mur_ligase"/>
    <property type="match status" value="1"/>
</dbReference>
<dbReference type="EMBL" id="MHJU01000009">
    <property type="protein sequence ID" value="OGY73624.1"/>
    <property type="molecule type" value="Genomic_DNA"/>
</dbReference>
<evidence type="ECO:0000313" key="19">
    <source>
        <dbReference type="Proteomes" id="UP000178315"/>
    </source>
</evidence>
<comment type="caution">
    <text evidence="18">The sequence shown here is derived from an EMBL/GenBank/DDBJ whole genome shotgun (WGS) entry which is preliminary data.</text>
</comment>
<feature type="domain" description="Mur ligase N-terminal catalytic" evidence="15">
    <location>
        <begin position="17"/>
        <end position="116"/>
    </location>
</feature>
<feature type="domain" description="Mur ligase central" evidence="17">
    <location>
        <begin position="121"/>
        <end position="288"/>
    </location>
</feature>
<evidence type="ECO:0000256" key="14">
    <source>
        <dbReference type="HAMAP-Rule" id="MF_00046"/>
    </source>
</evidence>
<name>A0A1G2A9U3_9BACT</name>
<dbReference type="Pfam" id="PF08245">
    <property type="entry name" value="Mur_ligase_M"/>
    <property type="match status" value="1"/>
</dbReference>
<dbReference type="GO" id="GO:0005737">
    <property type="term" value="C:cytoplasm"/>
    <property type="evidence" value="ECO:0007669"/>
    <property type="project" value="UniProtKB-SubCell"/>
</dbReference>
<comment type="pathway">
    <text evidence="2 14">Cell wall biogenesis; peptidoglycan biosynthesis.</text>
</comment>
<gene>
    <name evidence="14" type="primary">murC</name>
    <name evidence="18" type="ORF">A3H61_00330</name>
</gene>
<evidence type="ECO:0000313" key="18">
    <source>
        <dbReference type="EMBL" id="OGY73624.1"/>
    </source>
</evidence>
<keyword evidence="4 14" id="KW-0963">Cytoplasm</keyword>
<dbReference type="InterPro" id="IPR036615">
    <property type="entry name" value="Mur_ligase_C_dom_sf"/>
</dbReference>